<name>B4GSD2_DROPE</name>
<dbReference type="HOGENOM" id="CLU_133454_0_0_1"/>
<proteinExistence type="predicted"/>
<evidence type="ECO:0000313" key="1">
    <source>
        <dbReference type="EMBL" id="EDW25291.1"/>
    </source>
</evidence>
<accession>B4GSD2</accession>
<dbReference type="EMBL" id="CH479189">
    <property type="protein sequence ID" value="EDW25291.1"/>
    <property type="molecule type" value="Genomic_DNA"/>
</dbReference>
<dbReference type="AlphaFoldDB" id="B4GSD2"/>
<dbReference type="PhylomeDB" id="B4GSD2"/>
<gene>
    <name evidence="1" type="primary">Dper\GL26514</name>
    <name evidence="1" type="ORF">Dper_GL26514</name>
</gene>
<evidence type="ECO:0000313" key="2">
    <source>
        <dbReference type="Proteomes" id="UP000008744"/>
    </source>
</evidence>
<sequence>MTQDFCQLVIKFVASVEQGLEVARDNKLESSMDKSANHDAAGDSKDMEYQRFDASTGCGVPLEKEVKKHCKVISIFYQKRAVWHVVHKNWPMVKGDSVKALKYDCRNGIVYLRRARAHDATGDLREFLIDFGPRD</sequence>
<dbReference type="OrthoDB" id="66418at2759"/>
<organism evidence="2">
    <name type="scientific">Drosophila persimilis</name>
    <name type="common">Fruit fly</name>
    <dbReference type="NCBI Taxonomy" id="7234"/>
    <lineage>
        <taxon>Eukaryota</taxon>
        <taxon>Metazoa</taxon>
        <taxon>Ecdysozoa</taxon>
        <taxon>Arthropoda</taxon>
        <taxon>Hexapoda</taxon>
        <taxon>Insecta</taxon>
        <taxon>Pterygota</taxon>
        <taxon>Neoptera</taxon>
        <taxon>Endopterygota</taxon>
        <taxon>Diptera</taxon>
        <taxon>Brachycera</taxon>
        <taxon>Muscomorpha</taxon>
        <taxon>Ephydroidea</taxon>
        <taxon>Drosophilidae</taxon>
        <taxon>Drosophila</taxon>
        <taxon>Sophophora</taxon>
    </lineage>
</organism>
<dbReference type="Proteomes" id="UP000008744">
    <property type="component" value="Unassembled WGS sequence"/>
</dbReference>
<keyword evidence="2" id="KW-1185">Reference proteome</keyword>
<dbReference type="STRING" id="7234.B4GSD2"/>
<dbReference type="Gene3D" id="1.25.40.10">
    <property type="entry name" value="Tetratricopeptide repeat domain"/>
    <property type="match status" value="1"/>
</dbReference>
<dbReference type="InterPro" id="IPR011990">
    <property type="entry name" value="TPR-like_helical_dom_sf"/>
</dbReference>
<dbReference type="OMA" id="SKDMEYQ"/>
<reference evidence="1 2" key="1">
    <citation type="journal article" date="2007" name="Nature">
        <title>Evolution of genes and genomes on the Drosophila phylogeny.</title>
        <authorList>
            <consortium name="Drosophila 12 Genomes Consortium"/>
            <person name="Clark A.G."/>
            <person name="Eisen M.B."/>
            <person name="Smith D.R."/>
            <person name="Bergman C.M."/>
            <person name="Oliver B."/>
            <person name="Markow T.A."/>
            <person name="Kaufman T.C."/>
            <person name="Kellis M."/>
            <person name="Gelbart W."/>
            <person name="Iyer V.N."/>
            <person name="Pollard D.A."/>
            <person name="Sackton T.B."/>
            <person name="Larracuente A.M."/>
            <person name="Singh N.D."/>
            <person name="Abad J.P."/>
            <person name="Abt D.N."/>
            <person name="Adryan B."/>
            <person name="Aguade M."/>
            <person name="Akashi H."/>
            <person name="Anderson W.W."/>
            <person name="Aquadro C.F."/>
            <person name="Ardell D.H."/>
            <person name="Arguello R."/>
            <person name="Artieri C.G."/>
            <person name="Barbash D.A."/>
            <person name="Barker D."/>
            <person name="Barsanti P."/>
            <person name="Batterham P."/>
            <person name="Batzoglou S."/>
            <person name="Begun D."/>
            <person name="Bhutkar A."/>
            <person name="Blanco E."/>
            <person name="Bosak S.A."/>
            <person name="Bradley R.K."/>
            <person name="Brand A.D."/>
            <person name="Brent M.R."/>
            <person name="Brooks A.N."/>
            <person name="Brown R.H."/>
            <person name="Butlin R.K."/>
            <person name="Caggese C."/>
            <person name="Calvi B.R."/>
            <person name="Bernardo de Carvalho A."/>
            <person name="Caspi A."/>
            <person name="Castrezana S."/>
            <person name="Celniker S.E."/>
            <person name="Chang J.L."/>
            <person name="Chapple C."/>
            <person name="Chatterji S."/>
            <person name="Chinwalla A."/>
            <person name="Civetta A."/>
            <person name="Clifton S.W."/>
            <person name="Comeron J.M."/>
            <person name="Costello J.C."/>
            <person name="Coyne J.A."/>
            <person name="Daub J."/>
            <person name="David R.G."/>
            <person name="Delcher A.L."/>
            <person name="Delehaunty K."/>
            <person name="Do C.B."/>
            <person name="Ebling H."/>
            <person name="Edwards K."/>
            <person name="Eickbush T."/>
            <person name="Evans J.D."/>
            <person name="Filipski A."/>
            <person name="Findeiss S."/>
            <person name="Freyhult E."/>
            <person name="Fulton L."/>
            <person name="Fulton R."/>
            <person name="Garcia A.C."/>
            <person name="Gardiner A."/>
            <person name="Garfield D.A."/>
            <person name="Garvin B.E."/>
            <person name="Gibson G."/>
            <person name="Gilbert D."/>
            <person name="Gnerre S."/>
            <person name="Godfrey J."/>
            <person name="Good R."/>
            <person name="Gotea V."/>
            <person name="Gravely B."/>
            <person name="Greenberg A.J."/>
            <person name="Griffiths-Jones S."/>
            <person name="Gross S."/>
            <person name="Guigo R."/>
            <person name="Gustafson E.A."/>
            <person name="Haerty W."/>
            <person name="Hahn M.W."/>
            <person name="Halligan D.L."/>
            <person name="Halpern A.L."/>
            <person name="Halter G.M."/>
            <person name="Han M.V."/>
            <person name="Heger A."/>
            <person name="Hillier L."/>
            <person name="Hinrichs A.S."/>
            <person name="Holmes I."/>
            <person name="Hoskins R.A."/>
            <person name="Hubisz M.J."/>
            <person name="Hultmark D."/>
            <person name="Huntley M.A."/>
            <person name="Jaffe D.B."/>
            <person name="Jagadeeshan S."/>
            <person name="Jeck W.R."/>
            <person name="Johnson J."/>
            <person name="Jones C.D."/>
            <person name="Jordan W.C."/>
            <person name="Karpen G.H."/>
            <person name="Kataoka E."/>
            <person name="Keightley P.D."/>
            <person name="Kheradpour P."/>
            <person name="Kirkness E.F."/>
            <person name="Koerich L.B."/>
            <person name="Kristiansen K."/>
            <person name="Kudrna D."/>
            <person name="Kulathinal R.J."/>
            <person name="Kumar S."/>
            <person name="Kwok R."/>
            <person name="Lander E."/>
            <person name="Langley C.H."/>
            <person name="Lapoint R."/>
            <person name="Lazzaro B.P."/>
            <person name="Lee S.J."/>
            <person name="Levesque L."/>
            <person name="Li R."/>
            <person name="Lin C.F."/>
            <person name="Lin M.F."/>
            <person name="Lindblad-Toh K."/>
            <person name="Llopart A."/>
            <person name="Long M."/>
            <person name="Low L."/>
            <person name="Lozovsky E."/>
            <person name="Lu J."/>
            <person name="Luo M."/>
            <person name="Machado C.A."/>
            <person name="Makalowski W."/>
            <person name="Marzo M."/>
            <person name="Matsuda M."/>
            <person name="Matzkin L."/>
            <person name="McAllister B."/>
            <person name="McBride C.S."/>
            <person name="McKernan B."/>
            <person name="McKernan K."/>
            <person name="Mendez-Lago M."/>
            <person name="Minx P."/>
            <person name="Mollenhauer M.U."/>
            <person name="Montooth K."/>
            <person name="Mount S.M."/>
            <person name="Mu X."/>
            <person name="Myers E."/>
            <person name="Negre B."/>
            <person name="Newfeld S."/>
            <person name="Nielsen R."/>
            <person name="Noor M.A."/>
            <person name="O'Grady P."/>
            <person name="Pachter L."/>
            <person name="Papaceit M."/>
            <person name="Parisi M.J."/>
            <person name="Parisi M."/>
            <person name="Parts L."/>
            <person name="Pedersen J.S."/>
            <person name="Pesole G."/>
            <person name="Phillippy A.M."/>
            <person name="Ponting C.P."/>
            <person name="Pop M."/>
            <person name="Porcelli D."/>
            <person name="Powell J.R."/>
            <person name="Prohaska S."/>
            <person name="Pruitt K."/>
            <person name="Puig M."/>
            <person name="Quesneville H."/>
            <person name="Ram K.R."/>
            <person name="Rand D."/>
            <person name="Rasmussen M.D."/>
            <person name="Reed L.K."/>
            <person name="Reenan R."/>
            <person name="Reily A."/>
            <person name="Remington K.A."/>
            <person name="Rieger T.T."/>
            <person name="Ritchie M.G."/>
            <person name="Robin C."/>
            <person name="Rogers Y.H."/>
            <person name="Rohde C."/>
            <person name="Rozas J."/>
            <person name="Rubenfield M.J."/>
            <person name="Ruiz A."/>
            <person name="Russo S."/>
            <person name="Salzberg S.L."/>
            <person name="Sanchez-Gracia A."/>
            <person name="Saranga D.J."/>
            <person name="Sato H."/>
            <person name="Schaeffer S.W."/>
            <person name="Schatz M.C."/>
            <person name="Schlenke T."/>
            <person name="Schwartz R."/>
            <person name="Segarra C."/>
            <person name="Singh R.S."/>
            <person name="Sirot L."/>
            <person name="Sirota M."/>
            <person name="Sisneros N.B."/>
            <person name="Smith C.D."/>
            <person name="Smith T.F."/>
            <person name="Spieth J."/>
            <person name="Stage D.E."/>
            <person name="Stark A."/>
            <person name="Stephan W."/>
            <person name="Strausberg R.L."/>
            <person name="Strempel S."/>
            <person name="Sturgill D."/>
            <person name="Sutton G."/>
            <person name="Sutton G.G."/>
            <person name="Tao W."/>
            <person name="Teichmann S."/>
            <person name="Tobari Y.N."/>
            <person name="Tomimura Y."/>
            <person name="Tsolas J.M."/>
            <person name="Valente V.L."/>
            <person name="Venter E."/>
            <person name="Venter J.C."/>
            <person name="Vicario S."/>
            <person name="Vieira F.G."/>
            <person name="Vilella A.J."/>
            <person name="Villasante A."/>
            <person name="Walenz B."/>
            <person name="Wang J."/>
            <person name="Wasserman M."/>
            <person name="Watts T."/>
            <person name="Wilson D."/>
            <person name="Wilson R.K."/>
            <person name="Wing R.A."/>
            <person name="Wolfner M.F."/>
            <person name="Wong A."/>
            <person name="Wong G.K."/>
            <person name="Wu C.I."/>
            <person name="Wu G."/>
            <person name="Yamamoto D."/>
            <person name="Yang H.P."/>
            <person name="Yang S.P."/>
            <person name="Yorke J.A."/>
            <person name="Yoshida K."/>
            <person name="Zdobnov E."/>
            <person name="Zhang P."/>
            <person name="Zhang Y."/>
            <person name="Zimin A.V."/>
            <person name="Baldwin J."/>
            <person name="Abdouelleil A."/>
            <person name="Abdulkadir J."/>
            <person name="Abebe A."/>
            <person name="Abera B."/>
            <person name="Abreu J."/>
            <person name="Acer S.C."/>
            <person name="Aftuck L."/>
            <person name="Alexander A."/>
            <person name="An P."/>
            <person name="Anderson E."/>
            <person name="Anderson S."/>
            <person name="Arachi H."/>
            <person name="Azer M."/>
            <person name="Bachantsang P."/>
            <person name="Barry A."/>
            <person name="Bayul T."/>
            <person name="Berlin A."/>
            <person name="Bessette D."/>
            <person name="Bloom T."/>
            <person name="Blye J."/>
            <person name="Boguslavskiy L."/>
            <person name="Bonnet C."/>
            <person name="Boukhgalter B."/>
            <person name="Bourzgui I."/>
            <person name="Brown A."/>
            <person name="Cahill P."/>
            <person name="Channer S."/>
            <person name="Cheshatsang Y."/>
            <person name="Chuda L."/>
            <person name="Citroen M."/>
            <person name="Collymore A."/>
            <person name="Cooke P."/>
            <person name="Costello M."/>
            <person name="D'Aco K."/>
            <person name="Daza R."/>
            <person name="De Haan G."/>
            <person name="DeGray S."/>
            <person name="DeMaso C."/>
            <person name="Dhargay N."/>
            <person name="Dooley K."/>
            <person name="Dooley E."/>
            <person name="Doricent M."/>
            <person name="Dorje P."/>
            <person name="Dorjee K."/>
            <person name="Dupes A."/>
            <person name="Elong R."/>
            <person name="Falk J."/>
            <person name="Farina A."/>
            <person name="Faro S."/>
            <person name="Ferguson D."/>
            <person name="Fisher S."/>
            <person name="Foley C.D."/>
            <person name="Franke A."/>
            <person name="Friedrich D."/>
            <person name="Gadbois L."/>
            <person name="Gearin G."/>
            <person name="Gearin C.R."/>
            <person name="Giannoukos G."/>
            <person name="Goode T."/>
            <person name="Graham J."/>
            <person name="Grandbois E."/>
            <person name="Grewal S."/>
            <person name="Gyaltsen K."/>
            <person name="Hafez N."/>
            <person name="Hagos B."/>
            <person name="Hall J."/>
            <person name="Henson C."/>
            <person name="Hollinger A."/>
            <person name="Honan T."/>
            <person name="Huard M.D."/>
            <person name="Hughes L."/>
            <person name="Hurhula B."/>
            <person name="Husby M.E."/>
            <person name="Kamat A."/>
            <person name="Kanga B."/>
            <person name="Kashin S."/>
            <person name="Khazanovich D."/>
            <person name="Kisner P."/>
            <person name="Lance K."/>
            <person name="Lara M."/>
            <person name="Lee W."/>
            <person name="Lennon N."/>
            <person name="Letendre F."/>
            <person name="LeVine R."/>
            <person name="Lipovsky A."/>
            <person name="Liu X."/>
            <person name="Liu J."/>
            <person name="Liu S."/>
            <person name="Lokyitsang T."/>
            <person name="Lokyitsang Y."/>
            <person name="Lubonja R."/>
            <person name="Lui A."/>
            <person name="MacDonald P."/>
            <person name="Magnisalis V."/>
            <person name="Maru K."/>
            <person name="Matthews C."/>
            <person name="McCusker W."/>
            <person name="McDonough S."/>
            <person name="Mehta T."/>
            <person name="Meldrim J."/>
            <person name="Meneus L."/>
            <person name="Mihai O."/>
            <person name="Mihalev A."/>
            <person name="Mihova T."/>
            <person name="Mittelman R."/>
            <person name="Mlenga V."/>
            <person name="Montmayeur A."/>
            <person name="Mulrain L."/>
            <person name="Navidi A."/>
            <person name="Naylor J."/>
            <person name="Negash T."/>
            <person name="Nguyen T."/>
            <person name="Nguyen N."/>
            <person name="Nicol R."/>
            <person name="Norbu C."/>
            <person name="Norbu N."/>
            <person name="Novod N."/>
            <person name="O'Neill B."/>
            <person name="Osman S."/>
            <person name="Markiewicz E."/>
            <person name="Oyono O.L."/>
            <person name="Patti C."/>
            <person name="Phunkhang P."/>
            <person name="Pierre F."/>
            <person name="Priest M."/>
            <person name="Raghuraman S."/>
            <person name="Rege F."/>
            <person name="Reyes R."/>
            <person name="Rise C."/>
            <person name="Rogov P."/>
            <person name="Ross K."/>
            <person name="Ryan E."/>
            <person name="Settipalli S."/>
            <person name="Shea T."/>
            <person name="Sherpa N."/>
            <person name="Shi L."/>
            <person name="Shih D."/>
            <person name="Sparrow T."/>
            <person name="Spaulding J."/>
            <person name="Stalker J."/>
            <person name="Stange-Thomann N."/>
            <person name="Stavropoulos S."/>
            <person name="Stone C."/>
            <person name="Strader C."/>
            <person name="Tesfaye S."/>
            <person name="Thomson T."/>
            <person name="Thoulutsang Y."/>
            <person name="Thoulutsang D."/>
            <person name="Topham K."/>
            <person name="Topping I."/>
            <person name="Tsamla T."/>
            <person name="Vassiliev H."/>
            <person name="Vo A."/>
            <person name="Wangchuk T."/>
            <person name="Wangdi T."/>
            <person name="Weiand M."/>
            <person name="Wilkinson J."/>
            <person name="Wilson A."/>
            <person name="Yadav S."/>
            <person name="Young G."/>
            <person name="Yu Q."/>
            <person name="Zembek L."/>
            <person name="Zhong D."/>
            <person name="Zimmer A."/>
            <person name="Zwirko Z."/>
            <person name="Jaffe D.B."/>
            <person name="Alvarez P."/>
            <person name="Brockman W."/>
            <person name="Butler J."/>
            <person name="Chin C."/>
            <person name="Gnerre S."/>
            <person name="Grabherr M."/>
            <person name="Kleber M."/>
            <person name="Mauceli E."/>
            <person name="MacCallum I."/>
        </authorList>
    </citation>
    <scope>NUCLEOTIDE SEQUENCE [LARGE SCALE GENOMIC DNA]</scope>
    <source>
        <strain evidence="2">MSH-3 / Tucson 14011-0111.49</strain>
    </source>
</reference>
<protein>
    <submittedName>
        <fullName evidence="1">GL26514</fullName>
    </submittedName>
</protein>